<comment type="caution">
    <text evidence="1">The sequence shown here is derived from an EMBL/GenBank/DDBJ whole genome shotgun (WGS) entry which is preliminary data.</text>
</comment>
<name>A0ABD5DUH2_ACIBA</name>
<dbReference type="EMBL" id="VMAF01000539">
    <property type="protein sequence ID" value="MDR8433622.1"/>
    <property type="molecule type" value="Genomic_DNA"/>
</dbReference>
<gene>
    <name evidence="1" type="ORF">FPK63_21545</name>
</gene>
<reference evidence="1" key="1">
    <citation type="submission" date="2019-07" db="EMBL/GenBank/DDBJ databases">
        <title>Biological characteristics of mucoid Acinetobacter baumannii from a general hospital in China.</title>
        <authorList>
            <person name="Hua X."/>
            <person name="Yu Y."/>
        </authorList>
    </citation>
    <scope>NUCLEOTIDE SEQUENCE</scope>
    <source>
        <strain evidence="1">N8</strain>
    </source>
</reference>
<sequence length="76" mass="8446">MALTSIAPVINQYGVTVSTYSEIVEHLKEKYREIYGQDVYLENDSQDGQWIGVIARVIADCNAVVSDVYNSMSPST</sequence>
<accession>A0ABD5DUH2</accession>
<feature type="non-terminal residue" evidence="1">
    <location>
        <position position="76"/>
    </location>
</feature>
<evidence type="ECO:0000313" key="1">
    <source>
        <dbReference type="EMBL" id="MDR8433622.1"/>
    </source>
</evidence>
<dbReference type="AlphaFoldDB" id="A0ABD5DUH2"/>
<proteinExistence type="predicted"/>
<protein>
    <submittedName>
        <fullName evidence="1">Phage baseplate protein</fullName>
    </submittedName>
</protein>
<organism evidence="1">
    <name type="scientific">Acinetobacter baumannii</name>
    <dbReference type="NCBI Taxonomy" id="470"/>
    <lineage>
        <taxon>Bacteria</taxon>
        <taxon>Pseudomonadati</taxon>
        <taxon>Pseudomonadota</taxon>
        <taxon>Gammaproteobacteria</taxon>
        <taxon>Moraxellales</taxon>
        <taxon>Moraxellaceae</taxon>
        <taxon>Acinetobacter</taxon>
        <taxon>Acinetobacter calcoaceticus/baumannii complex</taxon>
    </lineage>
</organism>